<evidence type="ECO:0000256" key="10">
    <source>
        <dbReference type="ARBA" id="ARBA00023130"/>
    </source>
</evidence>
<dbReference type="PROSITE" id="PS00237">
    <property type="entry name" value="G_PROTEIN_RECEP_F1_1"/>
    <property type="match status" value="1"/>
</dbReference>
<evidence type="ECO:0000256" key="5">
    <source>
        <dbReference type="ARBA" id="ARBA00022553"/>
    </source>
</evidence>
<dbReference type="GO" id="GO:0002250">
    <property type="term" value="P:adaptive immune response"/>
    <property type="evidence" value="ECO:0007669"/>
    <property type="project" value="UniProtKB-KW"/>
</dbReference>
<reference evidence="21 22" key="1">
    <citation type="submission" date="2021-04" db="EMBL/GenBank/DDBJ databases">
        <authorList>
            <person name="De Guttry C."/>
            <person name="Zahm M."/>
            <person name="Klopp C."/>
            <person name="Cabau C."/>
            <person name="Louis A."/>
            <person name="Berthelot C."/>
            <person name="Parey E."/>
            <person name="Roest Crollius H."/>
            <person name="Montfort J."/>
            <person name="Robinson-Rechavi M."/>
            <person name="Bucao C."/>
            <person name="Bouchez O."/>
            <person name="Gislard M."/>
            <person name="Lluch J."/>
            <person name="Milhes M."/>
            <person name="Lampietro C."/>
            <person name="Lopez Roques C."/>
            <person name="Donnadieu C."/>
            <person name="Braasch I."/>
            <person name="Desvignes T."/>
            <person name="Postlethwait J."/>
            <person name="Bobe J."/>
            <person name="Wedekind C."/>
            <person name="Guiguen Y."/>
        </authorList>
    </citation>
    <scope>NUCLEOTIDE SEQUENCE [LARGE SCALE GENOMIC DNA]</scope>
    <source>
        <strain evidence="21">Cs_M1</strain>
        <tissue evidence="21">Blood</tissue>
    </source>
</reference>
<dbReference type="EMBL" id="JAGTTL010000038">
    <property type="protein sequence ID" value="KAK6292766.1"/>
    <property type="molecule type" value="Genomic_DNA"/>
</dbReference>
<dbReference type="FunFam" id="1.20.1070.10:FF:000176">
    <property type="entry name" value="N-arachidonyl glycine receptor"/>
    <property type="match status" value="1"/>
</dbReference>
<evidence type="ECO:0000256" key="19">
    <source>
        <dbReference type="SAM" id="Phobius"/>
    </source>
</evidence>
<dbReference type="PRINTS" id="PR00237">
    <property type="entry name" value="GPCRRHODOPSN"/>
</dbReference>
<proteinExistence type="inferred from homology"/>
<evidence type="ECO:0000256" key="6">
    <source>
        <dbReference type="ARBA" id="ARBA00022692"/>
    </source>
</evidence>
<dbReference type="Pfam" id="PF13358">
    <property type="entry name" value="DDE_3"/>
    <property type="match status" value="1"/>
</dbReference>
<dbReference type="PROSITE" id="PS50262">
    <property type="entry name" value="G_PROTEIN_RECEP_F1_2"/>
    <property type="match status" value="2"/>
</dbReference>
<evidence type="ECO:0000256" key="9">
    <source>
        <dbReference type="ARBA" id="ARBA00023040"/>
    </source>
</evidence>
<evidence type="ECO:0000256" key="14">
    <source>
        <dbReference type="ARBA" id="ARBA00023180"/>
    </source>
</evidence>
<dbReference type="PANTHER" id="PTHR24237:SF7">
    <property type="entry name" value="G-PROTEIN COUPLED RECEPTOR 183"/>
    <property type="match status" value="1"/>
</dbReference>
<keyword evidence="8 19" id="KW-1133">Transmembrane helix</keyword>
<evidence type="ECO:0000256" key="1">
    <source>
        <dbReference type="ARBA" id="ARBA00004156"/>
    </source>
</evidence>
<feature type="transmembrane region" description="Helical" evidence="19">
    <location>
        <begin position="870"/>
        <end position="895"/>
    </location>
</feature>
<dbReference type="CDD" id="cd15166">
    <property type="entry name" value="7tmA_NAGly_R_GPR18"/>
    <property type="match status" value="1"/>
</dbReference>
<dbReference type="InterPro" id="IPR017452">
    <property type="entry name" value="GPCR_Rhodpsn_7TM"/>
</dbReference>
<keyword evidence="13 18" id="KW-0675">Receptor</keyword>
<evidence type="ECO:0000256" key="3">
    <source>
        <dbReference type="ARBA" id="ARBA00017623"/>
    </source>
</evidence>
<keyword evidence="9 18" id="KW-0297">G-protein coupled receptor</keyword>
<feature type="transmembrane region" description="Helical" evidence="19">
    <location>
        <begin position="736"/>
        <end position="756"/>
    </location>
</feature>
<keyword evidence="11 19" id="KW-0472">Membrane</keyword>
<evidence type="ECO:0000256" key="8">
    <source>
        <dbReference type="ARBA" id="ARBA00022989"/>
    </source>
</evidence>
<feature type="transmembrane region" description="Helical" evidence="19">
    <location>
        <begin position="828"/>
        <end position="849"/>
    </location>
</feature>
<keyword evidence="15 18" id="KW-0807">Transducer</keyword>
<feature type="transmembrane region" description="Helical" evidence="19">
    <location>
        <begin position="665"/>
        <end position="686"/>
    </location>
</feature>
<dbReference type="GO" id="GO:0005886">
    <property type="term" value="C:plasma membrane"/>
    <property type="evidence" value="ECO:0007669"/>
    <property type="project" value="UniProtKB-SubCell"/>
</dbReference>
<dbReference type="GO" id="GO:0004930">
    <property type="term" value="F:G protein-coupled receptor activity"/>
    <property type="evidence" value="ECO:0007669"/>
    <property type="project" value="UniProtKB-KW"/>
</dbReference>
<dbReference type="InterPro" id="IPR028335">
    <property type="entry name" value="GPR18"/>
</dbReference>
<keyword evidence="5" id="KW-0597">Phosphoprotein</keyword>
<keyword evidence="6 18" id="KW-0812">Transmembrane</keyword>
<evidence type="ECO:0000256" key="16">
    <source>
        <dbReference type="ARBA" id="ARBA00023329"/>
    </source>
</evidence>
<keyword evidence="16" id="KW-0968">Cytoplasmic vesicle</keyword>
<keyword evidence="7" id="KW-0391">Immunity</keyword>
<feature type="transmembrane region" description="Helical" evidence="19">
    <location>
        <begin position="457"/>
        <end position="485"/>
    </location>
</feature>
<comment type="caution">
    <text evidence="21">The sequence shown here is derived from an EMBL/GenBank/DDBJ whole genome shotgun (WGS) entry which is preliminary data.</text>
</comment>
<dbReference type="Gene3D" id="1.10.10.10">
    <property type="entry name" value="Winged helix-like DNA-binding domain superfamily/Winged helix DNA-binding domain"/>
    <property type="match status" value="1"/>
</dbReference>
<accession>A0AAN8KUD3</accession>
<evidence type="ECO:0000313" key="22">
    <source>
        <dbReference type="Proteomes" id="UP001356427"/>
    </source>
</evidence>
<dbReference type="GO" id="GO:0030659">
    <property type="term" value="C:cytoplasmic vesicle membrane"/>
    <property type="evidence" value="ECO:0007669"/>
    <property type="project" value="UniProtKB-SubCell"/>
</dbReference>
<dbReference type="InterPro" id="IPR047160">
    <property type="entry name" value="GP183-like"/>
</dbReference>
<comment type="similarity">
    <text evidence="18">Belongs to the G-protein coupled receptor 1 family.</text>
</comment>
<dbReference type="CDD" id="cd15159">
    <property type="entry name" value="7tmA_EBI2"/>
    <property type="match status" value="1"/>
</dbReference>
<evidence type="ECO:0000313" key="21">
    <source>
        <dbReference type="EMBL" id="KAK6292766.1"/>
    </source>
</evidence>
<dbReference type="InterPro" id="IPR036388">
    <property type="entry name" value="WH-like_DNA-bd_sf"/>
</dbReference>
<feature type="transmembrane region" description="Helical" evidence="19">
    <location>
        <begin position="331"/>
        <end position="353"/>
    </location>
</feature>
<dbReference type="Gene3D" id="3.30.420.10">
    <property type="entry name" value="Ribonuclease H-like superfamily/Ribonuclease H"/>
    <property type="match status" value="1"/>
</dbReference>
<evidence type="ECO:0000256" key="4">
    <source>
        <dbReference type="ARBA" id="ARBA00022475"/>
    </source>
</evidence>
<dbReference type="GO" id="GO:0008142">
    <property type="term" value="F:oxysterol binding"/>
    <property type="evidence" value="ECO:0007669"/>
    <property type="project" value="InterPro"/>
</dbReference>
<dbReference type="Pfam" id="PF00001">
    <property type="entry name" value="7tm_1"/>
    <property type="match status" value="2"/>
</dbReference>
<dbReference type="PANTHER" id="PTHR24237">
    <property type="entry name" value="G-PROTEIN COUPLED RECEPTOR"/>
    <property type="match status" value="1"/>
</dbReference>
<comment type="subcellular location">
    <subcellularLocation>
        <location evidence="2">Cell membrane</location>
        <topology evidence="2">Multi-pass membrane protein</topology>
    </subcellularLocation>
    <subcellularLocation>
        <location evidence="1">Cytoplasmic vesicle membrane</location>
    </subcellularLocation>
</comment>
<feature type="transmembrane region" description="Helical" evidence="19">
    <location>
        <begin position="295"/>
        <end position="319"/>
    </location>
</feature>
<dbReference type="AlphaFoldDB" id="A0AAN8KUD3"/>
<feature type="domain" description="G-protein coupled receptors family 1 profile" evidence="20">
    <location>
        <begin position="311"/>
        <end position="570"/>
    </location>
</feature>
<feature type="transmembrane region" description="Helical" evidence="19">
    <location>
        <begin position="410"/>
        <end position="430"/>
    </location>
</feature>
<dbReference type="Pfam" id="PF25787">
    <property type="entry name" value="HTH_SB"/>
    <property type="match status" value="1"/>
</dbReference>
<evidence type="ECO:0000256" key="13">
    <source>
        <dbReference type="ARBA" id="ARBA00023170"/>
    </source>
</evidence>
<evidence type="ECO:0000256" key="7">
    <source>
        <dbReference type="ARBA" id="ARBA00022859"/>
    </source>
</evidence>
<feature type="transmembrane region" description="Helical" evidence="19">
    <location>
        <begin position="373"/>
        <end position="398"/>
    </location>
</feature>
<feature type="transmembrane region" description="Helical" evidence="19">
    <location>
        <begin position="907"/>
        <end position="929"/>
    </location>
</feature>
<keyword evidence="10" id="KW-1064">Adaptive immunity</keyword>
<dbReference type="GO" id="GO:0003676">
    <property type="term" value="F:nucleic acid binding"/>
    <property type="evidence" value="ECO:0007669"/>
    <property type="project" value="InterPro"/>
</dbReference>
<name>A0AAN8KUD3_9TELE</name>
<evidence type="ECO:0000256" key="15">
    <source>
        <dbReference type="ARBA" id="ARBA00023224"/>
    </source>
</evidence>
<evidence type="ECO:0000256" key="17">
    <source>
        <dbReference type="ARBA" id="ARBA00033081"/>
    </source>
</evidence>
<keyword evidence="4" id="KW-1003">Cell membrane</keyword>
<evidence type="ECO:0000256" key="11">
    <source>
        <dbReference type="ARBA" id="ARBA00023136"/>
    </source>
</evidence>
<evidence type="ECO:0000256" key="18">
    <source>
        <dbReference type="RuleBase" id="RU000688"/>
    </source>
</evidence>
<dbReference type="InterPro" id="IPR000276">
    <property type="entry name" value="GPCR_Rhodpsn"/>
</dbReference>
<evidence type="ECO:0000256" key="12">
    <source>
        <dbReference type="ARBA" id="ARBA00023157"/>
    </source>
</evidence>
<organism evidence="21 22">
    <name type="scientific">Coregonus suidteri</name>
    <dbReference type="NCBI Taxonomy" id="861788"/>
    <lineage>
        <taxon>Eukaryota</taxon>
        <taxon>Metazoa</taxon>
        <taxon>Chordata</taxon>
        <taxon>Craniata</taxon>
        <taxon>Vertebrata</taxon>
        <taxon>Euteleostomi</taxon>
        <taxon>Actinopterygii</taxon>
        <taxon>Neopterygii</taxon>
        <taxon>Teleostei</taxon>
        <taxon>Protacanthopterygii</taxon>
        <taxon>Salmoniformes</taxon>
        <taxon>Salmonidae</taxon>
        <taxon>Coregoninae</taxon>
        <taxon>Coregonus</taxon>
    </lineage>
</organism>
<feature type="transmembrane region" description="Helical" evidence="19">
    <location>
        <begin position="698"/>
        <end position="716"/>
    </location>
</feature>
<evidence type="ECO:0000259" key="20">
    <source>
        <dbReference type="PROSITE" id="PS50262"/>
    </source>
</evidence>
<dbReference type="Proteomes" id="UP001356427">
    <property type="component" value="Unassembled WGS sequence"/>
</dbReference>
<sequence length="1131" mass="128257">MAKTKELSKDVRDKIVDLHKAGMGYMTIAKQLGEKDMFTFNAAPWSSSLTNDLRAFGGVHKHYAMGSAPESATPLSKGHHQASGTMNTKELSKQIELFGLNAKRHVWRKPGTIPTVKHGGGSIMLWECFSAAGTGRLVKIEGKMNGAKYREILDENLPQSAQDLRLGLRFTFQQDNNPKHTAKTTQEWLRDKSLNVLERPSQSLDLNPIEDLWRDLKIAVHRRFPSNLTELERIFREEWEKLHKYRIQLASLSTGPKMEVIRTFNQTPTSSHPTPTRNDSDTCITLYNHREYARVLMPLFYCIIFSVGLLGNALAFHIIRPNVKKLNSTTLYSANLVISDILFTLSLPLRIIYYALGFHWPLGEILCKIVGLIFYINTYAGVNFMTCLSVDRFIAVVLPLRFARFRKVSNVRYICVGVWFLVLIQTLPLLSMPMTNEEPDGFITCMEYPNFEPVPNISYILIGAVFLGYGVPVVTILVCYSILCCKLCLAAKANHLTDKSGRSQKAIGVICCVSLVFVVCFSPYHIDLLQYMIRKLIYKPDCAELTTFQISLHFTVCLMNLNSCLDPFIYFFACKGYKMKVLKILKRQVSVSFSSAVRTSPEGSTRDVIDGNKIHLNSTRHEKCIMGVDQNVSTVVDLNTSNITMEYSSVRSVEQVPTEYRITGLVFYCVIFTIGIVVNVTALWVFALTTKRRNSVSVYMINVAIVDLVFIVLLPFRMVYYGQDQWPFGDIFCRVSAALTVFYPCMALWLFALISTDRYVAIIQPKHSKELKNIPKALVACIGVWIMTLGSTVPLIFPDHDPDRASNFTTCIKMRDIIHLRTDNPVHFARLVFFFLVPICIMIGCYVVIVDNLVHGRTSKLKPKVKQKSIRIIITLIVQVLVCFVPFHVCLVVLLLEGGNGSDYSTWGAFTTFLMNLSTVLDIILYYIVSKQFQDRVISVILYRNYLRSVRRKSRRTHTGSEVTPLLMKQKLKQEVPVTRSIRKWSDDAISIALHTAVDAAFNTTVHTKLGLNTSLCNWILDFLMGHPQVRSWMAGSFAPVMYWAVRTTLCSALRSEAKQLPYQAVMQPFVGDVDTKELEALNLFHYSPVDENGGVLSCLIVVDVLLPTLTTWGRPVRKSRIQLQREVFRL</sequence>
<dbReference type="SUPFAM" id="SSF81321">
    <property type="entry name" value="Family A G protein-coupled receptor-like"/>
    <property type="match status" value="2"/>
</dbReference>
<keyword evidence="12" id="KW-1015">Disulfide bond</keyword>
<dbReference type="InterPro" id="IPR057667">
    <property type="entry name" value="HTH_SB"/>
</dbReference>
<dbReference type="Gene3D" id="1.20.1070.10">
    <property type="entry name" value="Rhodopsin 7-helix transmembrane proteins"/>
    <property type="match status" value="2"/>
</dbReference>
<dbReference type="FunFam" id="1.20.1070.10:FF:000017">
    <property type="entry name" value="lysophosphatidic acid receptor 4"/>
    <property type="match status" value="1"/>
</dbReference>
<feature type="domain" description="G-protein coupled receptors family 1 profile" evidence="20">
    <location>
        <begin position="678"/>
        <end position="926"/>
    </location>
</feature>
<evidence type="ECO:0000256" key="2">
    <source>
        <dbReference type="ARBA" id="ARBA00004651"/>
    </source>
</evidence>
<feature type="transmembrane region" description="Helical" evidence="19">
    <location>
        <begin position="777"/>
        <end position="797"/>
    </location>
</feature>
<protein>
    <recommendedName>
        <fullName evidence="3">N-arachidonyl glycine receptor</fullName>
    </recommendedName>
    <alternativeName>
        <fullName evidence="17">G-protein coupled receptor 18</fullName>
    </alternativeName>
</protein>
<keyword evidence="22" id="KW-1185">Reference proteome</keyword>
<keyword evidence="14" id="KW-0325">Glycoprotein</keyword>
<dbReference type="InterPro" id="IPR038717">
    <property type="entry name" value="Tc1-like_DDE_dom"/>
</dbReference>
<gene>
    <name evidence="21" type="ORF">J4Q44_G00373510</name>
</gene>
<dbReference type="InterPro" id="IPR036397">
    <property type="entry name" value="RNaseH_sf"/>
</dbReference>
<dbReference type="PRINTS" id="PR01157">
    <property type="entry name" value="P2YPURNOCPTR"/>
</dbReference>
<feature type="transmembrane region" description="Helical" evidence="19">
    <location>
        <begin position="506"/>
        <end position="526"/>
    </location>
</feature>